<keyword evidence="2" id="KW-1185">Reference proteome</keyword>
<proteinExistence type="predicted"/>
<protein>
    <submittedName>
        <fullName evidence="1">Uncharacterized protein</fullName>
    </submittedName>
</protein>
<sequence>MVNLPVFCLITSANFPYNNNIEYVPSTDPKTKNKTKIISKLKELNAISMATIVQKNGIANMFNKDKIMPVKKEFRVLISIFFCSFLCCL</sequence>
<accession>A0ABZ2TSM0</accession>
<dbReference type="RefSeq" id="WP_340931784.1">
    <property type="nucleotide sequence ID" value="NZ_CP150496.1"/>
</dbReference>
<name>A0ABZ2TSM0_9FLAO</name>
<gene>
    <name evidence="1" type="ORF">WG950_08985</name>
</gene>
<organism evidence="1 2">
    <name type="scientific">Polaribacter marinaquae</name>
    <dbReference type="NCBI Taxonomy" id="1642819"/>
    <lineage>
        <taxon>Bacteria</taxon>
        <taxon>Pseudomonadati</taxon>
        <taxon>Bacteroidota</taxon>
        <taxon>Flavobacteriia</taxon>
        <taxon>Flavobacteriales</taxon>
        <taxon>Flavobacteriaceae</taxon>
    </lineage>
</organism>
<dbReference type="Proteomes" id="UP001491088">
    <property type="component" value="Chromosome"/>
</dbReference>
<dbReference type="EMBL" id="CP150496">
    <property type="protein sequence ID" value="WYW54662.1"/>
    <property type="molecule type" value="Genomic_DNA"/>
</dbReference>
<evidence type="ECO:0000313" key="1">
    <source>
        <dbReference type="EMBL" id="WYW54662.1"/>
    </source>
</evidence>
<evidence type="ECO:0000313" key="2">
    <source>
        <dbReference type="Proteomes" id="UP001491088"/>
    </source>
</evidence>
<reference evidence="1 2" key="1">
    <citation type="submission" date="2024-03" db="EMBL/GenBank/DDBJ databases">
        <authorList>
            <person name="Cao K."/>
        </authorList>
    </citation>
    <scope>NUCLEOTIDE SEQUENCE [LARGE SCALE GENOMIC DNA]</scope>
    <source>
        <strain evidence="1 2">MCCC 1K00696</strain>
    </source>
</reference>